<sequence length="470" mass="53906">MIRETVRSWGLSPLLNAGVNLQTLFWSVAILIFIVHYLLPGLGELRWTIKAQSLGKLVPRERKPWFPFNILRIRRVIKMFREQKRMEFMREQIKASANPNNPNTIRVSMLTRRIILTTDPENIKAVLATQFTDYGKGEKFNKEWHDFLGDSIFTTDGDLWHNSRNLLRPQFIKDRVSDLEIFETHAMSLIQILSNTKGEPVDISELFFAFALDAATDFLLGKSSHSLQNQQDEFAKAFKVVQTRQLMNSILGPLKLLVLRDQIMAVLLAGRDTTACTLSWLFYELSIHPHVVAKLRQEIETTVDLERAPTYADFKNMRYLQSTLNETLRMYPAAPFNVRVALKDTTLPHGGGSDGNQPIGIPRGTEISYAPLIMQRRADLYPSDQLPAEEFSPERWEHWFPKSWTYIPFNGGPRICLGQQFALTEMGYTVVRILQRFSTVECRQPDNKAPAMVTDIVVSPHHGVTISLFE</sequence>
<dbReference type="EMBL" id="ML975151">
    <property type="protein sequence ID" value="KAF1816002.1"/>
    <property type="molecule type" value="Genomic_DNA"/>
</dbReference>
<dbReference type="PRINTS" id="PR00385">
    <property type="entry name" value="P450"/>
</dbReference>
<evidence type="ECO:0000256" key="8">
    <source>
        <dbReference type="RuleBase" id="RU000461"/>
    </source>
</evidence>
<evidence type="ECO:0000256" key="1">
    <source>
        <dbReference type="ARBA" id="ARBA00001971"/>
    </source>
</evidence>
<evidence type="ECO:0000256" key="4">
    <source>
        <dbReference type="ARBA" id="ARBA00023002"/>
    </source>
</evidence>
<dbReference type="SUPFAM" id="SSF48264">
    <property type="entry name" value="Cytochrome P450"/>
    <property type="match status" value="1"/>
</dbReference>
<dbReference type="InterPro" id="IPR047146">
    <property type="entry name" value="Cyt_P450_E_CYP52_fungi"/>
</dbReference>
<protein>
    <submittedName>
        <fullName evidence="10 12">Cytochrome P450</fullName>
    </submittedName>
</protein>
<keyword evidence="6 8" id="KW-0503">Monooxygenase</keyword>
<keyword evidence="3 7" id="KW-0479">Metal-binding</keyword>
<dbReference type="GO" id="GO:0004497">
    <property type="term" value="F:monooxygenase activity"/>
    <property type="evidence" value="ECO:0007669"/>
    <property type="project" value="UniProtKB-KW"/>
</dbReference>
<dbReference type="GeneID" id="54423303"/>
<dbReference type="GO" id="GO:0020037">
    <property type="term" value="F:heme binding"/>
    <property type="evidence" value="ECO:0007669"/>
    <property type="project" value="InterPro"/>
</dbReference>
<dbReference type="InterPro" id="IPR002401">
    <property type="entry name" value="Cyt_P450_E_grp-I"/>
</dbReference>
<dbReference type="Proteomes" id="UP000504638">
    <property type="component" value="Unplaced"/>
</dbReference>
<reference evidence="12" key="2">
    <citation type="submission" date="2020-04" db="EMBL/GenBank/DDBJ databases">
        <authorList>
            <consortium name="NCBI Genome Project"/>
        </authorList>
    </citation>
    <scope>NUCLEOTIDE SEQUENCE</scope>
    <source>
        <strain evidence="12">CBS 781.70</strain>
    </source>
</reference>
<dbReference type="OrthoDB" id="1470350at2759"/>
<name>A0A6G1GDB2_9PEZI</name>
<keyword evidence="4 8" id="KW-0560">Oxidoreductase</keyword>
<dbReference type="InterPro" id="IPR001128">
    <property type="entry name" value="Cyt_P450"/>
</dbReference>
<gene>
    <name evidence="10 12" type="ORF">P152DRAFT_512048</name>
</gene>
<keyword evidence="9" id="KW-0812">Transmembrane</keyword>
<dbReference type="RefSeq" id="XP_033537633.1">
    <property type="nucleotide sequence ID" value="XM_033682733.1"/>
</dbReference>
<dbReference type="Gene3D" id="1.10.630.10">
    <property type="entry name" value="Cytochrome P450"/>
    <property type="match status" value="2"/>
</dbReference>
<dbReference type="GO" id="GO:0016705">
    <property type="term" value="F:oxidoreductase activity, acting on paired donors, with incorporation or reduction of molecular oxygen"/>
    <property type="evidence" value="ECO:0007669"/>
    <property type="project" value="InterPro"/>
</dbReference>
<feature type="transmembrane region" description="Helical" evidence="9">
    <location>
        <begin position="20"/>
        <end position="39"/>
    </location>
</feature>
<reference evidence="10 12" key="1">
    <citation type="submission" date="2020-01" db="EMBL/GenBank/DDBJ databases">
        <authorList>
            <consortium name="DOE Joint Genome Institute"/>
            <person name="Haridas S."/>
            <person name="Albert R."/>
            <person name="Binder M."/>
            <person name="Bloem J."/>
            <person name="Labutti K."/>
            <person name="Salamov A."/>
            <person name="Andreopoulos B."/>
            <person name="Baker S.E."/>
            <person name="Barry K."/>
            <person name="Bills G."/>
            <person name="Bluhm B.H."/>
            <person name="Cannon C."/>
            <person name="Castanera R."/>
            <person name="Culley D.E."/>
            <person name="Daum C."/>
            <person name="Ezra D."/>
            <person name="Gonzalez J.B."/>
            <person name="Henrissat B."/>
            <person name="Kuo A."/>
            <person name="Liang C."/>
            <person name="Lipzen A."/>
            <person name="Lutzoni F."/>
            <person name="Magnuson J."/>
            <person name="Mondo S."/>
            <person name="Nolan M."/>
            <person name="Ohm R."/>
            <person name="Pangilinan J."/>
            <person name="Park H.-J."/>
            <person name="Ramirez L."/>
            <person name="Alfaro M."/>
            <person name="Sun H."/>
            <person name="Tritt A."/>
            <person name="Yoshinaga Y."/>
            <person name="Zwiers L.-H."/>
            <person name="Turgeon B.G."/>
            <person name="Goodwin S.B."/>
            <person name="Spatafora J.W."/>
            <person name="Crous P.W."/>
            <person name="Grigoriev I.V."/>
        </authorList>
    </citation>
    <scope>NUCLEOTIDE SEQUENCE</scope>
    <source>
        <strain evidence="10 12">CBS 781.70</strain>
    </source>
</reference>
<comment type="similarity">
    <text evidence="2 8">Belongs to the cytochrome P450 family.</text>
</comment>
<dbReference type="PANTHER" id="PTHR24287:SF5">
    <property type="entry name" value="P450, PUTATIVE (EUROFUNG)-RELATED"/>
    <property type="match status" value="1"/>
</dbReference>
<dbReference type="InterPro" id="IPR036396">
    <property type="entry name" value="Cyt_P450_sf"/>
</dbReference>
<keyword evidence="5 7" id="KW-0408">Iron</keyword>
<evidence type="ECO:0000256" key="6">
    <source>
        <dbReference type="ARBA" id="ARBA00023033"/>
    </source>
</evidence>
<keyword evidence="7 8" id="KW-0349">Heme</keyword>
<dbReference type="Pfam" id="PF00067">
    <property type="entry name" value="p450"/>
    <property type="match status" value="2"/>
</dbReference>
<evidence type="ECO:0000313" key="10">
    <source>
        <dbReference type="EMBL" id="KAF1816002.1"/>
    </source>
</evidence>
<dbReference type="PRINTS" id="PR00463">
    <property type="entry name" value="EP450I"/>
</dbReference>
<dbReference type="GO" id="GO:0005506">
    <property type="term" value="F:iron ion binding"/>
    <property type="evidence" value="ECO:0007669"/>
    <property type="project" value="InterPro"/>
</dbReference>
<evidence type="ECO:0000313" key="12">
    <source>
        <dbReference type="RefSeq" id="XP_033537633.1"/>
    </source>
</evidence>
<evidence type="ECO:0000256" key="5">
    <source>
        <dbReference type="ARBA" id="ARBA00023004"/>
    </source>
</evidence>
<comment type="cofactor">
    <cofactor evidence="1 7">
        <name>heme</name>
        <dbReference type="ChEBI" id="CHEBI:30413"/>
    </cofactor>
</comment>
<feature type="binding site" description="axial binding residue" evidence="7">
    <location>
        <position position="416"/>
    </location>
    <ligand>
        <name>heme</name>
        <dbReference type="ChEBI" id="CHEBI:30413"/>
    </ligand>
    <ligandPart>
        <name>Fe</name>
        <dbReference type="ChEBI" id="CHEBI:18248"/>
    </ligandPart>
</feature>
<accession>A0A6G1GDB2</accession>
<dbReference type="InterPro" id="IPR017972">
    <property type="entry name" value="Cyt_P450_CS"/>
</dbReference>
<dbReference type="AlphaFoldDB" id="A0A6G1GDB2"/>
<keyword evidence="9" id="KW-1133">Transmembrane helix</keyword>
<reference evidence="12" key="3">
    <citation type="submission" date="2025-04" db="UniProtKB">
        <authorList>
            <consortium name="RefSeq"/>
        </authorList>
    </citation>
    <scope>IDENTIFICATION</scope>
    <source>
        <strain evidence="12">CBS 781.70</strain>
    </source>
</reference>
<organism evidence="10">
    <name type="scientific">Eremomyces bilateralis CBS 781.70</name>
    <dbReference type="NCBI Taxonomy" id="1392243"/>
    <lineage>
        <taxon>Eukaryota</taxon>
        <taxon>Fungi</taxon>
        <taxon>Dikarya</taxon>
        <taxon>Ascomycota</taxon>
        <taxon>Pezizomycotina</taxon>
        <taxon>Dothideomycetes</taxon>
        <taxon>Dothideomycetes incertae sedis</taxon>
        <taxon>Eremomycetales</taxon>
        <taxon>Eremomycetaceae</taxon>
        <taxon>Eremomyces</taxon>
    </lineage>
</organism>
<keyword evidence="11" id="KW-1185">Reference proteome</keyword>
<proteinExistence type="inferred from homology"/>
<evidence type="ECO:0000256" key="7">
    <source>
        <dbReference type="PIRSR" id="PIRSR602401-1"/>
    </source>
</evidence>
<evidence type="ECO:0000256" key="9">
    <source>
        <dbReference type="SAM" id="Phobius"/>
    </source>
</evidence>
<evidence type="ECO:0000256" key="3">
    <source>
        <dbReference type="ARBA" id="ARBA00022723"/>
    </source>
</evidence>
<keyword evidence="9" id="KW-0472">Membrane</keyword>
<evidence type="ECO:0000313" key="11">
    <source>
        <dbReference type="Proteomes" id="UP000504638"/>
    </source>
</evidence>
<evidence type="ECO:0000256" key="2">
    <source>
        <dbReference type="ARBA" id="ARBA00010617"/>
    </source>
</evidence>
<dbReference type="PANTHER" id="PTHR24287">
    <property type="entry name" value="P450, PUTATIVE (EUROFUNG)-RELATED"/>
    <property type="match status" value="1"/>
</dbReference>
<dbReference type="PROSITE" id="PS00086">
    <property type="entry name" value="CYTOCHROME_P450"/>
    <property type="match status" value="1"/>
</dbReference>
<dbReference type="CDD" id="cd11063">
    <property type="entry name" value="CYP52"/>
    <property type="match status" value="1"/>
</dbReference>